<feature type="region of interest" description="Disordered" evidence="1">
    <location>
        <begin position="1"/>
        <end position="84"/>
    </location>
</feature>
<dbReference type="Proteomes" id="UP001597448">
    <property type="component" value="Unassembled WGS sequence"/>
</dbReference>
<comment type="caution">
    <text evidence="2">The sequence shown here is derived from an EMBL/GenBank/DDBJ whole genome shotgun (WGS) entry which is preliminary data.</text>
</comment>
<gene>
    <name evidence="2" type="ORF">ACFSX3_07395</name>
</gene>
<protein>
    <submittedName>
        <fullName evidence="2">Uncharacterized protein</fullName>
    </submittedName>
</protein>
<evidence type="ECO:0000313" key="2">
    <source>
        <dbReference type="EMBL" id="MFD2409689.1"/>
    </source>
</evidence>
<organism evidence="2 3">
    <name type="scientific">Paenibacillus rhizoplanae</name>
    <dbReference type="NCBI Taxonomy" id="1917181"/>
    <lineage>
        <taxon>Bacteria</taxon>
        <taxon>Bacillati</taxon>
        <taxon>Bacillota</taxon>
        <taxon>Bacilli</taxon>
        <taxon>Bacillales</taxon>
        <taxon>Paenibacillaceae</taxon>
        <taxon>Paenibacillus</taxon>
    </lineage>
</organism>
<keyword evidence="3" id="KW-1185">Reference proteome</keyword>
<reference evidence="3" key="1">
    <citation type="journal article" date="2019" name="Int. J. Syst. Evol. Microbiol.">
        <title>The Global Catalogue of Microorganisms (GCM) 10K type strain sequencing project: providing services to taxonomists for standard genome sequencing and annotation.</title>
        <authorList>
            <consortium name="The Broad Institute Genomics Platform"/>
            <consortium name="The Broad Institute Genome Sequencing Center for Infectious Disease"/>
            <person name="Wu L."/>
            <person name="Ma J."/>
        </authorList>
    </citation>
    <scope>NUCLEOTIDE SEQUENCE [LARGE SCALE GENOMIC DNA]</scope>
    <source>
        <strain evidence="3">CCM 8725</strain>
    </source>
</reference>
<sequence length="207" mass="21304">MKGINPIKSAGSGPDGKMKGINPIKSAGSGPDGKMKGINPIKSAGSGPDGKMKGINPIKSAGSGPDGKKKGINPIKSAGSGPDGELKGAVPKVIFYERRQPLAEIPGSLDCSSVVQAISGSVIQRTANGSSFKATPPYATAERSLSDFFVSFLAWMIVSHLNSGADGTTRVKAEAVAFVSGFSPLRGMKKIWTQQLLEQRSVCGAST</sequence>
<name>A0ABW5F442_9BACL</name>
<accession>A0ABW5F442</accession>
<proteinExistence type="predicted"/>
<evidence type="ECO:0000256" key="1">
    <source>
        <dbReference type="SAM" id="MobiDB-lite"/>
    </source>
</evidence>
<evidence type="ECO:0000313" key="3">
    <source>
        <dbReference type="Proteomes" id="UP001597448"/>
    </source>
</evidence>
<dbReference type="EMBL" id="JBHUKY010000018">
    <property type="protein sequence ID" value="MFD2409689.1"/>
    <property type="molecule type" value="Genomic_DNA"/>
</dbReference>
<dbReference type="RefSeq" id="WP_379256426.1">
    <property type="nucleotide sequence ID" value="NZ_JBHSVQ010000001.1"/>
</dbReference>